<dbReference type="FunFam" id="3.40.50.1820:FF:000075">
    <property type="entry name" value="Carboxypeptidase"/>
    <property type="match status" value="1"/>
</dbReference>
<feature type="signal peptide" evidence="10">
    <location>
        <begin position="1"/>
        <end position="20"/>
    </location>
</feature>
<dbReference type="InterPro" id="IPR029058">
    <property type="entry name" value="AB_hydrolase_fold"/>
</dbReference>
<keyword evidence="7 10" id="KW-0378">Hydrolase</keyword>
<dbReference type="AlphaFoldDB" id="A0A9N9WMQ8"/>
<proteinExistence type="inferred from homology"/>
<evidence type="ECO:0000256" key="8">
    <source>
        <dbReference type="ARBA" id="ARBA00023180"/>
    </source>
</evidence>
<dbReference type="PANTHER" id="PTHR11802:SF3">
    <property type="entry name" value="RETINOID-INDUCIBLE SERINE CARBOXYPEPTIDASE"/>
    <property type="match status" value="1"/>
</dbReference>
<dbReference type="InterPro" id="IPR001563">
    <property type="entry name" value="Peptidase_S10"/>
</dbReference>
<dbReference type="OrthoDB" id="443318at2759"/>
<keyword evidence="6 10" id="KW-0732">Signal</keyword>
<evidence type="ECO:0000256" key="9">
    <source>
        <dbReference type="ARBA" id="ARBA00055847"/>
    </source>
</evidence>
<dbReference type="PROSITE" id="PS00131">
    <property type="entry name" value="CARBOXYPEPT_SER_SER"/>
    <property type="match status" value="1"/>
</dbReference>
<dbReference type="InterPro" id="IPR018202">
    <property type="entry name" value="Ser_caboxypep_ser_AS"/>
</dbReference>
<dbReference type="EMBL" id="OU895877">
    <property type="protein sequence ID" value="CAG9799315.1"/>
    <property type="molecule type" value="Genomic_DNA"/>
</dbReference>
<dbReference type="EC" id="3.4.16.-" evidence="10"/>
<dbReference type="PRINTS" id="PR00724">
    <property type="entry name" value="CRBOXYPTASEC"/>
</dbReference>
<evidence type="ECO:0000256" key="4">
    <source>
        <dbReference type="ARBA" id="ARBA00022645"/>
    </source>
</evidence>
<comment type="similarity">
    <text evidence="2 10">Belongs to the peptidase S10 family.</text>
</comment>
<dbReference type="PANTHER" id="PTHR11802">
    <property type="entry name" value="SERINE PROTEASE FAMILY S10 SERINE CARBOXYPEPTIDASE"/>
    <property type="match status" value="1"/>
</dbReference>
<evidence type="ECO:0000313" key="11">
    <source>
        <dbReference type="EMBL" id="CAG9799315.1"/>
    </source>
</evidence>
<comment type="subcellular location">
    <subcellularLocation>
        <location evidence="1">Secreted</location>
    </subcellularLocation>
</comment>
<protein>
    <recommendedName>
        <fullName evidence="10">Carboxypeptidase</fullName>
        <ecNumber evidence="10">3.4.16.-</ecNumber>
    </recommendedName>
</protein>
<reference evidence="11" key="2">
    <citation type="submission" date="2022-10" db="EMBL/GenBank/DDBJ databases">
        <authorList>
            <consortium name="ENA_rothamsted_submissions"/>
            <consortium name="culmorum"/>
            <person name="King R."/>
        </authorList>
    </citation>
    <scope>NUCLEOTIDE SEQUENCE</scope>
</reference>
<name>A0A9N9WMQ8_9DIPT</name>
<feature type="chain" id="PRO_5040529569" description="Carboxypeptidase" evidence="10">
    <location>
        <begin position="21"/>
        <end position="460"/>
    </location>
</feature>
<evidence type="ECO:0000256" key="5">
    <source>
        <dbReference type="ARBA" id="ARBA00022670"/>
    </source>
</evidence>
<evidence type="ECO:0000256" key="3">
    <source>
        <dbReference type="ARBA" id="ARBA00022525"/>
    </source>
</evidence>
<organism evidence="11 12">
    <name type="scientific">Chironomus riparius</name>
    <dbReference type="NCBI Taxonomy" id="315576"/>
    <lineage>
        <taxon>Eukaryota</taxon>
        <taxon>Metazoa</taxon>
        <taxon>Ecdysozoa</taxon>
        <taxon>Arthropoda</taxon>
        <taxon>Hexapoda</taxon>
        <taxon>Insecta</taxon>
        <taxon>Pterygota</taxon>
        <taxon>Neoptera</taxon>
        <taxon>Endopterygota</taxon>
        <taxon>Diptera</taxon>
        <taxon>Nematocera</taxon>
        <taxon>Chironomoidea</taxon>
        <taxon>Chironomidae</taxon>
        <taxon>Chironominae</taxon>
        <taxon>Chironomus</taxon>
    </lineage>
</organism>
<accession>A0A9N9WMQ8</accession>
<keyword evidence="8" id="KW-0325">Glycoprotein</keyword>
<dbReference type="Gene3D" id="3.40.50.1820">
    <property type="entry name" value="alpha/beta hydrolase"/>
    <property type="match status" value="1"/>
</dbReference>
<evidence type="ECO:0000256" key="2">
    <source>
        <dbReference type="ARBA" id="ARBA00009431"/>
    </source>
</evidence>
<evidence type="ECO:0000256" key="10">
    <source>
        <dbReference type="RuleBase" id="RU361156"/>
    </source>
</evidence>
<keyword evidence="3" id="KW-0964">Secreted</keyword>
<keyword evidence="12" id="KW-1185">Reference proteome</keyword>
<keyword evidence="5 10" id="KW-0645">Protease</keyword>
<dbReference type="GO" id="GO:0006508">
    <property type="term" value="P:proteolysis"/>
    <property type="evidence" value="ECO:0007669"/>
    <property type="project" value="UniProtKB-KW"/>
</dbReference>
<evidence type="ECO:0000256" key="1">
    <source>
        <dbReference type="ARBA" id="ARBA00004613"/>
    </source>
</evidence>
<dbReference type="SUPFAM" id="SSF53474">
    <property type="entry name" value="alpha/beta-Hydrolases"/>
    <property type="match status" value="1"/>
</dbReference>
<dbReference type="GO" id="GO:0005576">
    <property type="term" value="C:extracellular region"/>
    <property type="evidence" value="ECO:0007669"/>
    <property type="project" value="UniProtKB-SubCell"/>
</dbReference>
<gene>
    <name evidence="11" type="ORF">CHIRRI_LOCUS2284</name>
</gene>
<keyword evidence="4 10" id="KW-0121">Carboxypeptidase</keyword>
<evidence type="ECO:0000256" key="6">
    <source>
        <dbReference type="ARBA" id="ARBA00022729"/>
    </source>
</evidence>
<comment type="function">
    <text evidence="9">May be involved in vascular wall and kidney homeostasis.</text>
</comment>
<dbReference type="Pfam" id="PF00450">
    <property type="entry name" value="Peptidase_S10"/>
    <property type="match status" value="1"/>
</dbReference>
<evidence type="ECO:0000256" key="7">
    <source>
        <dbReference type="ARBA" id="ARBA00022801"/>
    </source>
</evidence>
<dbReference type="Proteomes" id="UP001153620">
    <property type="component" value="Chromosome 1"/>
</dbReference>
<sequence>MKTFIFKLTLVLYSLSFNEAIDVRYDGFPTENPQNWGYVDVREGAHMFWWMHFTKANVNNFTERPLILWLQGGPGSSSTGYGNFEILGPIDLAEQTRNFTWVNTHNVLFVDNPVGTGFSYVDDMRYLTTDNKQIAKDLVSLLKGVYNVLPEFKNVPLHIFGESYGGKMAIEFAYELNLEIQQGTIESNLVGVYLGDAWTSPIDYTLSWAPYLLNLGFIDVDGFQKINNMAQRTERVLKQGQYTLATDLWYMTEVILEEEARAIDFYNVQYDIPYRGEISEKAKILGSITPRDSAYELMVNYRRLENSLYDSPVPLSLNTMMRTRVHPALNLTNEVIFGSQQGAVFDTLAGDFMKPVVNVVEKVLNETSVNVVVYNGQLDLICSTPGTVEWINRMNWYGRENYASAPRTGISVNENLEGYLRKFGKFSMYWLNRAGHMAPRDNPRITSIMMRETTNFATVF</sequence>
<reference evidence="11" key="1">
    <citation type="submission" date="2022-01" db="EMBL/GenBank/DDBJ databases">
        <authorList>
            <person name="King R."/>
        </authorList>
    </citation>
    <scope>NUCLEOTIDE SEQUENCE</scope>
</reference>
<evidence type="ECO:0000313" key="12">
    <source>
        <dbReference type="Proteomes" id="UP001153620"/>
    </source>
</evidence>
<dbReference type="GO" id="GO:0004185">
    <property type="term" value="F:serine-type carboxypeptidase activity"/>
    <property type="evidence" value="ECO:0007669"/>
    <property type="project" value="UniProtKB-UniRule"/>
</dbReference>